<comment type="caution">
    <text evidence="2">The sequence shown here is derived from an EMBL/GenBank/DDBJ whole genome shotgun (WGS) entry which is preliminary data.</text>
</comment>
<feature type="compositionally biased region" description="Polar residues" evidence="1">
    <location>
        <begin position="11"/>
        <end position="20"/>
    </location>
</feature>
<feature type="region of interest" description="Disordered" evidence="1">
    <location>
        <begin position="1"/>
        <end position="39"/>
    </location>
</feature>
<proteinExistence type="predicted"/>
<evidence type="ECO:0000256" key="1">
    <source>
        <dbReference type="SAM" id="MobiDB-lite"/>
    </source>
</evidence>
<accession>A0AAD5SWK5</accession>
<feature type="non-terminal residue" evidence="2">
    <location>
        <position position="1"/>
    </location>
</feature>
<gene>
    <name evidence="2" type="ORF">HK100_002302</name>
</gene>
<name>A0AAD5SWK5_9FUNG</name>
<evidence type="ECO:0000313" key="2">
    <source>
        <dbReference type="EMBL" id="KAJ3112518.1"/>
    </source>
</evidence>
<feature type="region of interest" description="Disordered" evidence="1">
    <location>
        <begin position="142"/>
        <end position="173"/>
    </location>
</feature>
<dbReference type="Proteomes" id="UP001211907">
    <property type="component" value="Unassembled WGS sequence"/>
</dbReference>
<feature type="compositionally biased region" description="Low complexity" evidence="1">
    <location>
        <begin position="150"/>
        <end position="173"/>
    </location>
</feature>
<dbReference type="EMBL" id="JADGJH010001533">
    <property type="protein sequence ID" value="KAJ3112518.1"/>
    <property type="molecule type" value="Genomic_DNA"/>
</dbReference>
<reference evidence="2" key="1">
    <citation type="submission" date="2020-05" db="EMBL/GenBank/DDBJ databases">
        <title>Phylogenomic resolution of chytrid fungi.</title>
        <authorList>
            <person name="Stajich J.E."/>
            <person name="Amses K."/>
            <person name="Simmons R."/>
            <person name="Seto K."/>
            <person name="Myers J."/>
            <person name="Bonds A."/>
            <person name="Quandt C.A."/>
            <person name="Barry K."/>
            <person name="Liu P."/>
            <person name="Grigoriev I."/>
            <person name="Longcore J.E."/>
            <person name="James T.Y."/>
        </authorList>
    </citation>
    <scope>NUCLEOTIDE SEQUENCE</scope>
    <source>
        <strain evidence="2">JEL0513</strain>
    </source>
</reference>
<sequence>MNKETDIAQLSAATTLTEGESTGDRSGRDSDGGGGGGITVDTELEALVEKKLQQTGFVAHDLNSETWTGGEQIGGEDTAVEGSLLINTAETNIQTSQPTNNEDITDFIPPEIILEYNGQDYAFFPQFKATANSPSAAIVAQYPQPPKSPSRLQTSSLTSQIQQYTSQEQQQQQHQQQQLFSTLYPVFSGTLSDQFTVFESELTILIQELKFAFDLATAGISASSEAMPAEFQSGLEDSGKSMDRTDDDDFNRDVEGMTGQNNAEREAKLAKNTASEEEFLQLDIPQLKLLIDETSPHIHEFSLSRLYTLYKAMCYSGDANLSPSQEFKPFIPFQPLRLIMHVRRDNTVLRLQELTTILGSVDPTNEWNIATTSFEPNDIDIESPLNDEQINSQEFYYEGEQEEEGAGFSIQAGEDFTEAFAEGDEFHGDGVLLDGSDGAILDDETFQDETIVVNEPNAKAFVTANSATAIGDAIDSANFANADITNNADILITNYTEFTDADPTNIYSELNDSEVIGDDNVAVGGDESVSDYYEYDPNNTDTSQYAVIPEEGGEATGTATPEYDSTLADFETPILPDVKSVAANKSKEIVSGSVEEFVIAEKSAIMDETAVAISDEFAVAHENTIADESALASEIITANEVDIADKTIAVDEGFNRSYGIDAGNDGEIDGGVLLTDYDRREKRKADESNGLADNEYENGSYLLSGDEAEANVFYGVD</sequence>
<feature type="compositionally biased region" description="Basic and acidic residues" evidence="1">
    <location>
        <begin position="22"/>
        <end position="31"/>
    </location>
</feature>
<protein>
    <submittedName>
        <fullName evidence="2">Uncharacterized protein</fullName>
    </submittedName>
</protein>
<organism evidence="2 3">
    <name type="scientific">Physocladia obscura</name>
    <dbReference type="NCBI Taxonomy" id="109957"/>
    <lineage>
        <taxon>Eukaryota</taxon>
        <taxon>Fungi</taxon>
        <taxon>Fungi incertae sedis</taxon>
        <taxon>Chytridiomycota</taxon>
        <taxon>Chytridiomycota incertae sedis</taxon>
        <taxon>Chytridiomycetes</taxon>
        <taxon>Chytridiales</taxon>
        <taxon>Chytriomycetaceae</taxon>
        <taxon>Physocladia</taxon>
    </lineage>
</organism>
<feature type="region of interest" description="Disordered" evidence="1">
    <location>
        <begin position="234"/>
        <end position="256"/>
    </location>
</feature>
<evidence type="ECO:0000313" key="3">
    <source>
        <dbReference type="Proteomes" id="UP001211907"/>
    </source>
</evidence>
<keyword evidence="3" id="KW-1185">Reference proteome</keyword>
<dbReference type="AlphaFoldDB" id="A0AAD5SWK5"/>